<feature type="binding site" evidence="4">
    <location>
        <position position="312"/>
    </location>
    <ligand>
        <name>AMP</name>
        <dbReference type="ChEBI" id="CHEBI:456215"/>
    </ligand>
</feature>
<feature type="binding site" evidence="5">
    <location>
        <position position="427"/>
    </location>
    <ligand>
        <name>Zn(2+)</name>
        <dbReference type="ChEBI" id="CHEBI:29105"/>
        <label>1</label>
    </ligand>
</feature>
<evidence type="ECO:0000259" key="9">
    <source>
        <dbReference type="PROSITE" id="PS51845"/>
    </source>
</evidence>
<proteinExistence type="inferred from homology"/>
<feature type="binding site" evidence="4">
    <location>
        <begin position="269"/>
        <end position="273"/>
    </location>
    <ligand>
        <name>AMP</name>
        <dbReference type="ChEBI" id="CHEBI:456215"/>
    </ligand>
</feature>
<dbReference type="SUPFAM" id="SSF109604">
    <property type="entry name" value="HD-domain/PDEase-like"/>
    <property type="match status" value="1"/>
</dbReference>
<dbReference type="GO" id="GO:0007165">
    <property type="term" value="P:signal transduction"/>
    <property type="evidence" value="ECO:0007669"/>
    <property type="project" value="InterPro"/>
</dbReference>
<feature type="binding site" evidence="4">
    <location>
        <position position="478"/>
    </location>
    <ligand>
        <name>AMP</name>
        <dbReference type="ChEBI" id="CHEBI:456215"/>
    </ligand>
</feature>
<comment type="caution">
    <text evidence="10">The sequence shown here is derived from an EMBL/GenBank/DDBJ whole genome shotgun (WGS) entry which is preliminary data.</text>
</comment>
<accession>A0A699YHJ9</accession>
<keyword evidence="7" id="KW-0175">Coiled coil</keyword>
<evidence type="ECO:0000313" key="11">
    <source>
        <dbReference type="Proteomes" id="UP000485058"/>
    </source>
</evidence>
<dbReference type="EMBL" id="BLLF01000196">
    <property type="protein sequence ID" value="GFH08951.1"/>
    <property type="molecule type" value="Genomic_DNA"/>
</dbReference>
<evidence type="ECO:0000256" key="1">
    <source>
        <dbReference type="ARBA" id="ARBA00022723"/>
    </source>
</evidence>
<dbReference type="Pfam" id="PF00233">
    <property type="entry name" value="PDEase_I"/>
    <property type="match status" value="1"/>
</dbReference>
<feature type="compositionally biased region" description="Polar residues" evidence="8">
    <location>
        <begin position="393"/>
        <end position="403"/>
    </location>
</feature>
<feature type="binding site" evidence="4">
    <location>
        <position position="427"/>
    </location>
    <ligand>
        <name>AMP</name>
        <dbReference type="ChEBI" id="CHEBI:456215"/>
    </ligand>
</feature>
<dbReference type="AlphaFoldDB" id="A0A699YHJ9"/>
<name>A0A699YHJ9_HAELA</name>
<feature type="binding site" evidence="5">
    <location>
        <position position="312"/>
    </location>
    <ligand>
        <name>Zn(2+)</name>
        <dbReference type="ChEBI" id="CHEBI:29105"/>
        <label>1</label>
    </ligand>
</feature>
<feature type="binding site" evidence="5">
    <location>
        <position position="311"/>
    </location>
    <ligand>
        <name>Zn(2+)</name>
        <dbReference type="ChEBI" id="CHEBI:29105"/>
        <label>1</label>
    </ligand>
</feature>
<keyword evidence="1 5" id="KW-0479">Metal-binding</keyword>
<evidence type="ECO:0000256" key="3">
    <source>
        <dbReference type="PIRSR" id="PIRSR623088-1"/>
    </source>
</evidence>
<dbReference type="PROSITE" id="PS00126">
    <property type="entry name" value="PDEASE_I_1"/>
    <property type="match status" value="1"/>
</dbReference>
<dbReference type="PRINTS" id="PR00387">
    <property type="entry name" value="PDIESTERASE1"/>
</dbReference>
<dbReference type="Gene3D" id="1.10.1300.10">
    <property type="entry name" value="3'5'-cyclic nucleotide phosphodiesterase, catalytic domain"/>
    <property type="match status" value="1"/>
</dbReference>
<feature type="coiled-coil region" evidence="7">
    <location>
        <begin position="37"/>
        <end position="68"/>
    </location>
</feature>
<organism evidence="10 11">
    <name type="scientific">Haematococcus lacustris</name>
    <name type="common">Green alga</name>
    <name type="synonym">Haematococcus pluvialis</name>
    <dbReference type="NCBI Taxonomy" id="44745"/>
    <lineage>
        <taxon>Eukaryota</taxon>
        <taxon>Viridiplantae</taxon>
        <taxon>Chlorophyta</taxon>
        <taxon>core chlorophytes</taxon>
        <taxon>Chlorophyceae</taxon>
        <taxon>CS clade</taxon>
        <taxon>Chlamydomonadales</taxon>
        <taxon>Haematococcaceae</taxon>
        <taxon>Haematococcus</taxon>
    </lineage>
</organism>
<keyword evidence="11" id="KW-1185">Reference proteome</keyword>
<dbReference type="InterPro" id="IPR023088">
    <property type="entry name" value="PDEase"/>
</dbReference>
<evidence type="ECO:0000256" key="8">
    <source>
        <dbReference type="SAM" id="MobiDB-lite"/>
    </source>
</evidence>
<sequence>FPQLRWSKRHPGKYRWVLYEMWPMTDPITQQRAVLVCEQNISQVKALEEQFKRTNERLEAQLEEALAQRDPVHKPAIDIDTPADKTLKLLDKIMRGQEVSARAAMELRDAILQAGDLRQPVNFNEQMMKNSQTMLDSEVSQSLIQLLSSKRPTKVEEEPTTFTSSDSGACEDMPHLRIKTQPVTQESVRQLIALSRNLPDEVLSVLAKVDDWQFDAFKLSEVSGGRPLSLLSFALFKRCDIVTKWQLHEHKLVKFLMKIEDGYPKNPYHNRVHAADVLQSLHVLVVRGGLINFGYCDEVGLVSCYLSSIIHDYEHKGVNNDYLIRVSDSLAVLSPMENHHLAASFHLINSDEYNWMPKVTHKVREAIRKQVIDMAKMQLNGSRPSGGSDPKSMRNSPHNTSEGSGAHKIVDDDQRSLVLQVALKCADLGHLASPRAVHKKWVCYLEEEFFRQGDREKANALSVSPLMDREKNGITKSQVGFFDIVALPLFQSFAQAFHDATPMLDAVKDNYQMWREEVGAGHR</sequence>
<evidence type="ECO:0000256" key="7">
    <source>
        <dbReference type="SAM" id="Coils"/>
    </source>
</evidence>
<evidence type="ECO:0000256" key="2">
    <source>
        <dbReference type="ARBA" id="ARBA00022801"/>
    </source>
</evidence>
<dbReference type="GO" id="GO:0046872">
    <property type="term" value="F:metal ion binding"/>
    <property type="evidence" value="ECO:0007669"/>
    <property type="project" value="UniProtKB-KW"/>
</dbReference>
<keyword evidence="2 6" id="KW-0378">Hydrolase</keyword>
<comment type="cofactor">
    <cofactor evidence="6">
        <name>a divalent metal cation</name>
        <dbReference type="ChEBI" id="CHEBI:60240"/>
    </cofactor>
    <text evidence="6">Binds 2 divalent metal cations per subunit. Site 1 may preferentially bind zinc ions, while site 2 has a preference for magnesium and/or manganese ions.</text>
</comment>
<evidence type="ECO:0000256" key="4">
    <source>
        <dbReference type="PIRSR" id="PIRSR623088-2"/>
    </source>
</evidence>
<feature type="active site" description="Proton donor" evidence="3">
    <location>
        <position position="269"/>
    </location>
</feature>
<dbReference type="InterPro" id="IPR036971">
    <property type="entry name" value="PDEase_catalytic_dom_sf"/>
</dbReference>
<dbReference type="InterPro" id="IPR023174">
    <property type="entry name" value="PDEase_CS"/>
</dbReference>
<feature type="binding site" evidence="5">
    <location>
        <position position="273"/>
    </location>
    <ligand>
        <name>Zn(2+)</name>
        <dbReference type="ChEBI" id="CHEBI:29105"/>
        <label>1</label>
    </ligand>
</feature>
<protein>
    <recommendedName>
        <fullName evidence="6">Phosphodiesterase</fullName>
        <ecNumber evidence="6">3.1.4.-</ecNumber>
    </recommendedName>
</protein>
<feature type="domain" description="PDEase" evidence="9">
    <location>
        <begin position="194"/>
        <end position="521"/>
    </location>
</feature>
<dbReference type="InterPro" id="IPR002073">
    <property type="entry name" value="PDEase_catalytic_dom"/>
</dbReference>
<feature type="binding site" evidence="5">
    <location>
        <position position="312"/>
    </location>
    <ligand>
        <name>Zn(2+)</name>
        <dbReference type="ChEBI" id="CHEBI:29105"/>
        <label>2</label>
    </ligand>
</feature>
<comment type="similarity">
    <text evidence="6">Belongs to the cyclic nucleotide phosphodiesterase family.</text>
</comment>
<evidence type="ECO:0000313" key="10">
    <source>
        <dbReference type="EMBL" id="GFH08951.1"/>
    </source>
</evidence>
<dbReference type="Proteomes" id="UP000485058">
    <property type="component" value="Unassembled WGS sequence"/>
</dbReference>
<dbReference type="PROSITE" id="PS51845">
    <property type="entry name" value="PDEASE_I_2"/>
    <property type="match status" value="1"/>
</dbReference>
<dbReference type="EC" id="3.1.4.-" evidence="6"/>
<reference evidence="10 11" key="1">
    <citation type="submission" date="2020-02" db="EMBL/GenBank/DDBJ databases">
        <title>Draft genome sequence of Haematococcus lacustris strain NIES-144.</title>
        <authorList>
            <person name="Morimoto D."/>
            <person name="Nakagawa S."/>
            <person name="Yoshida T."/>
            <person name="Sawayama S."/>
        </authorList>
    </citation>
    <scope>NUCLEOTIDE SEQUENCE [LARGE SCALE GENOMIC DNA]</scope>
    <source>
        <strain evidence="10 11">NIES-144</strain>
    </source>
</reference>
<evidence type="ECO:0000256" key="5">
    <source>
        <dbReference type="PIRSR" id="PIRSR623088-3"/>
    </source>
</evidence>
<evidence type="ECO:0000256" key="6">
    <source>
        <dbReference type="RuleBase" id="RU363067"/>
    </source>
</evidence>
<dbReference type="GO" id="GO:0004114">
    <property type="term" value="F:3',5'-cyclic-nucleotide phosphodiesterase activity"/>
    <property type="evidence" value="ECO:0007669"/>
    <property type="project" value="InterPro"/>
</dbReference>
<dbReference type="PANTHER" id="PTHR11347">
    <property type="entry name" value="CYCLIC NUCLEOTIDE PHOSPHODIESTERASE"/>
    <property type="match status" value="1"/>
</dbReference>
<feature type="region of interest" description="Disordered" evidence="8">
    <location>
        <begin position="378"/>
        <end position="409"/>
    </location>
</feature>
<feature type="non-terminal residue" evidence="10">
    <location>
        <position position="1"/>
    </location>
</feature>
<gene>
    <name evidence="10" type="ORF">HaLaN_03999</name>
</gene>